<dbReference type="GO" id="GO:0009279">
    <property type="term" value="C:cell outer membrane"/>
    <property type="evidence" value="ECO:0007669"/>
    <property type="project" value="TreeGrafter"/>
</dbReference>
<sequence length="199" mass="21813" precursor="true">MPKFACLVAASLLFTLSLPVCAEKADREKPINLEADRVSMDDINKVQVFEGNVILTQGTLQLRTSRLVITQDADGFQKGVATGGANGLARFRQKREGSEEYIEGEGERIEHDARAEKTDFYVRAWVKSGQDEVRGQFISYDALTEKYLATNGRGESKSATGEAQARVRAIIQPKGKNAAPEENKGEPLLLKPSGTVTPR</sequence>
<proteinExistence type="inferred from homology"/>
<dbReference type="Pfam" id="PF03968">
    <property type="entry name" value="LptD_N"/>
    <property type="match status" value="1"/>
</dbReference>
<organism evidence="7 8">
    <name type="scientific">Candidatus Propionivibrio dominans</name>
    <dbReference type="NCBI Taxonomy" id="2954373"/>
    <lineage>
        <taxon>Bacteria</taxon>
        <taxon>Pseudomonadati</taxon>
        <taxon>Pseudomonadota</taxon>
        <taxon>Betaproteobacteria</taxon>
        <taxon>Rhodocyclales</taxon>
        <taxon>Rhodocyclaceae</taxon>
        <taxon>Propionivibrio</taxon>
    </lineage>
</organism>
<evidence type="ECO:0000256" key="5">
    <source>
        <dbReference type="SAM" id="MobiDB-lite"/>
    </source>
</evidence>
<comment type="subunit">
    <text evidence="4">Component of the lipopolysaccharide transport and assembly complex.</text>
</comment>
<keyword evidence="3 4" id="KW-0574">Periplasm</keyword>
<dbReference type="NCBIfam" id="TIGR03002">
    <property type="entry name" value="outer_YhbN_LptA"/>
    <property type="match status" value="1"/>
</dbReference>
<evidence type="ECO:0000256" key="4">
    <source>
        <dbReference type="HAMAP-Rule" id="MF_01914"/>
    </source>
</evidence>
<dbReference type="GO" id="GO:0015920">
    <property type="term" value="P:lipopolysaccharide transport"/>
    <property type="evidence" value="ECO:0007669"/>
    <property type="project" value="UniProtKB-UniRule"/>
</dbReference>
<protein>
    <recommendedName>
        <fullName evidence="4">Lipopolysaccharide export system protein LptA</fullName>
    </recommendedName>
</protein>
<dbReference type="Gene3D" id="2.60.450.10">
    <property type="entry name" value="Lipopolysaccharide (LPS) transport protein A like domain"/>
    <property type="match status" value="1"/>
</dbReference>
<reference evidence="7" key="1">
    <citation type="submission" date="2020-10" db="EMBL/GenBank/DDBJ databases">
        <title>Connecting structure to function with the recovery of over 1000 high-quality activated sludge metagenome-assembled genomes encoding full-length rRNA genes using long-read sequencing.</title>
        <authorList>
            <person name="Singleton C.M."/>
            <person name="Petriglieri F."/>
            <person name="Kristensen J.M."/>
            <person name="Kirkegaard R.H."/>
            <person name="Michaelsen T.Y."/>
            <person name="Andersen M.H."/>
            <person name="Karst S.M."/>
            <person name="Dueholm M.S."/>
            <person name="Nielsen P.H."/>
            <person name="Albertsen M."/>
        </authorList>
    </citation>
    <scope>NUCLEOTIDE SEQUENCE</scope>
    <source>
        <strain evidence="7">EsbW_18-Q3-R4-48_MAXAC.044</strain>
    </source>
</reference>
<accession>A0A9D7FHG1</accession>
<feature type="signal peptide" evidence="4">
    <location>
        <begin position="1"/>
        <end position="22"/>
    </location>
</feature>
<dbReference type="Proteomes" id="UP000886602">
    <property type="component" value="Unassembled WGS sequence"/>
</dbReference>
<comment type="function">
    <text evidence="4">Involved in the assembly of lipopolysaccharide (LPS). Required for the translocation of LPS from the inner membrane to the outer membrane.</text>
</comment>
<comment type="subcellular location">
    <subcellularLocation>
        <location evidence="4">Periplasm</location>
    </subcellularLocation>
</comment>
<dbReference type="HAMAP" id="MF_01914">
    <property type="entry name" value="LPS_assembly_LptA"/>
    <property type="match status" value="1"/>
</dbReference>
<dbReference type="EMBL" id="JADJNC010000028">
    <property type="protein sequence ID" value="MBK7424319.1"/>
    <property type="molecule type" value="Genomic_DNA"/>
</dbReference>
<dbReference type="GO" id="GO:0017089">
    <property type="term" value="F:glycolipid transfer activity"/>
    <property type="evidence" value="ECO:0007669"/>
    <property type="project" value="TreeGrafter"/>
</dbReference>
<dbReference type="GO" id="GO:0030288">
    <property type="term" value="C:outer membrane-bounded periplasmic space"/>
    <property type="evidence" value="ECO:0007669"/>
    <property type="project" value="TreeGrafter"/>
</dbReference>
<evidence type="ECO:0000313" key="8">
    <source>
        <dbReference type="Proteomes" id="UP000886602"/>
    </source>
</evidence>
<keyword evidence="2 4" id="KW-0732">Signal</keyword>
<dbReference type="AlphaFoldDB" id="A0A9D7FHG1"/>
<keyword evidence="1 4" id="KW-0813">Transport</keyword>
<dbReference type="InterPro" id="IPR052037">
    <property type="entry name" value="LPS_export_LptA"/>
</dbReference>
<evidence type="ECO:0000313" key="7">
    <source>
        <dbReference type="EMBL" id="MBK7424319.1"/>
    </source>
</evidence>
<dbReference type="InterPro" id="IPR005653">
    <property type="entry name" value="OstA-like_N"/>
</dbReference>
<dbReference type="PANTHER" id="PTHR36504:SF1">
    <property type="entry name" value="LIPOPOLYSACCHARIDE EXPORT SYSTEM PROTEIN LPTA"/>
    <property type="match status" value="1"/>
</dbReference>
<feature type="chain" id="PRO_5039766727" description="Lipopolysaccharide export system protein LptA" evidence="4">
    <location>
        <begin position="23"/>
        <end position="199"/>
    </location>
</feature>
<gene>
    <name evidence="4 7" type="primary">lptA</name>
    <name evidence="7" type="ORF">IPJ48_15245</name>
</gene>
<dbReference type="GO" id="GO:0043165">
    <property type="term" value="P:Gram-negative-bacterium-type cell outer membrane assembly"/>
    <property type="evidence" value="ECO:0007669"/>
    <property type="project" value="UniProtKB-UniRule"/>
</dbReference>
<evidence type="ECO:0000256" key="2">
    <source>
        <dbReference type="ARBA" id="ARBA00022729"/>
    </source>
</evidence>
<feature type="domain" description="Organic solvent tolerance-like N-terminal" evidence="6">
    <location>
        <begin position="33"/>
        <end position="145"/>
    </location>
</feature>
<name>A0A9D7FHG1_9RHOO</name>
<comment type="caution">
    <text evidence="7">The sequence shown here is derived from an EMBL/GenBank/DDBJ whole genome shotgun (WGS) entry which is preliminary data.</text>
</comment>
<evidence type="ECO:0000256" key="3">
    <source>
        <dbReference type="ARBA" id="ARBA00022764"/>
    </source>
</evidence>
<dbReference type="GO" id="GO:0001530">
    <property type="term" value="F:lipopolysaccharide binding"/>
    <property type="evidence" value="ECO:0007669"/>
    <property type="project" value="InterPro"/>
</dbReference>
<evidence type="ECO:0000259" key="6">
    <source>
        <dbReference type="Pfam" id="PF03968"/>
    </source>
</evidence>
<dbReference type="InterPro" id="IPR014340">
    <property type="entry name" value="LptA"/>
</dbReference>
<evidence type="ECO:0000256" key="1">
    <source>
        <dbReference type="ARBA" id="ARBA00022448"/>
    </source>
</evidence>
<feature type="region of interest" description="Disordered" evidence="5">
    <location>
        <begin position="171"/>
        <end position="199"/>
    </location>
</feature>
<dbReference type="PANTHER" id="PTHR36504">
    <property type="entry name" value="LIPOPOLYSACCHARIDE EXPORT SYSTEM PROTEIN LPTA"/>
    <property type="match status" value="1"/>
</dbReference>
<comment type="similarity">
    <text evidence="4">Belongs to the LptA family.</text>
</comment>